<evidence type="ECO:0000256" key="1">
    <source>
        <dbReference type="SAM" id="MobiDB-lite"/>
    </source>
</evidence>
<keyword evidence="3" id="KW-1185">Reference proteome</keyword>
<accession>A0A0V0ZU19</accession>
<reference evidence="2 3" key="1">
    <citation type="submission" date="2015-01" db="EMBL/GenBank/DDBJ databases">
        <title>Evolution of Trichinella species and genotypes.</title>
        <authorList>
            <person name="Korhonen P.K."/>
            <person name="Edoardo P."/>
            <person name="Giuseppe L.R."/>
            <person name="Gasser R.B."/>
        </authorList>
    </citation>
    <scope>NUCLEOTIDE SEQUENCE [LARGE SCALE GENOMIC DNA]</scope>
    <source>
        <strain evidence="2">ISS2496</strain>
    </source>
</reference>
<evidence type="ECO:0000313" key="2">
    <source>
        <dbReference type="EMBL" id="KRY15796.1"/>
    </source>
</evidence>
<sequence>MTRREKDARAAAVGAAAADRLTDRPTDVQLCKCAGSAVDSGQGEENLGQILTGRPTRTKKKEEKEKKKKKKKKILISGDPSNNINNNEPIAEAEEEGEERTMPPGGAARAINVPLE</sequence>
<dbReference type="Proteomes" id="UP000054783">
    <property type="component" value="Unassembled WGS sequence"/>
</dbReference>
<protein>
    <submittedName>
        <fullName evidence="2">Uncharacterized protein</fullName>
    </submittedName>
</protein>
<organism evidence="2 3">
    <name type="scientific">Trichinella patagoniensis</name>
    <dbReference type="NCBI Taxonomy" id="990121"/>
    <lineage>
        <taxon>Eukaryota</taxon>
        <taxon>Metazoa</taxon>
        <taxon>Ecdysozoa</taxon>
        <taxon>Nematoda</taxon>
        <taxon>Enoplea</taxon>
        <taxon>Dorylaimia</taxon>
        <taxon>Trichinellida</taxon>
        <taxon>Trichinellidae</taxon>
        <taxon>Trichinella</taxon>
    </lineage>
</organism>
<feature type="compositionally biased region" description="Low complexity" evidence="1">
    <location>
        <begin position="77"/>
        <end position="90"/>
    </location>
</feature>
<name>A0A0V0ZU19_9BILA</name>
<feature type="region of interest" description="Disordered" evidence="1">
    <location>
        <begin position="38"/>
        <end position="116"/>
    </location>
</feature>
<dbReference type="AlphaFoldDB" id="A0A0V0ZU19"/>
<evidence type="ECO:0000313" key="3">
    <source>
        <dbReference type="Proteomes" id="UP000054783"/>
    </source>
</evidence>
<gene>
    <name evidence="2" type="ORF">T12_1489</name>
</gene>
<dbReference type="EMBL" id="JYDQ01000089">
    <property type="protein sequence ID" value="KRY15796.1"/>
    <property type="molecule type" value="Genomic_DNA"/>
</dbReference>
<comment type="caution">
    <text evidence="2">The sequence shown here is derived from an EMBL/GenBank/DDBJ whole genome shotgun (WGS) entry which is preliminary data.</text>
</comment>
<proteinExistence type="predicted"/>